<accession>A0A1G7VTP9</accession>
<dbReference type="OrthoDB" id="1798347at2"/>
<dbReference type="AlphaFoldDB" id="A0A1G7VTP9"/>
<sequence length="128" mass="14652">MNKMKILEVLNDALQNELEIEKVIILYTNGETFEIDSEAEEGEEDIIPQLSENAALNDGDVNDDVRLVEFAEIDELDKPNDFQELAELPETKEVESVDFKDNIATIVLEGNWTHINYLPFSRKINIIN</sequence>
<evidence type="ECO:0000313" key="1">
    <source>
        <dbReference type="EMBL" id="SDG63143.1"/>
    </source>
</evidence>
<dbReference type="EMBL" id="FNCP01000004">
    <property type="protein sequence ID" value="SDG63143.1"/>
    <property type="molecule type" value="Genomic_DNA"/>
</dbReference>
<gene>
    <name evidence="1" type="ORF">SAMN05443529_104244</name>
</gene>
<dbReference type="RefSeq" id="WP_092331027.1">
    <property type="nucleotide sequence ID" value="NZ_FNCP01000004.1"/>
</dbReference>
<reference evidence="2" key="1">
    <citation type="submission" date="2016-10" db="EMBL/GenBank/DDBJ databases">
        <authorList>
            <person name="Varghese N."/>
            <person name="Submissions S."/>
        </authorList>
    </citation>
    <scope>NUCLEOTIDE SEQUENCE [LARGE SCALE GENOMIC DNA]</scope>
    <source>
        <strain evidence="2">DSM 8344</strain>
    </source>
</reference>
<keyword evidence="2" id="KW-1185">Reference proteome</keyword>
<organism evidence="1 2">
    <name type="scientific">Desulfosporosinus hippei DSM 8344</name>
    <dbReference type="NCBI Taxonomy" id="1121419"/>
    <lineage>
        <taxon>Bacteria</taxon>
        <taxon>Bacillati</taxon>
        <taxon>Bacillota</taxon>
        <taxon>Clostridia</taxon>
        <taxon>Eubacteriales</taxon>
        <taxon>Desulfitobacteriaceae</taxon>
        <taxon>Desulfosporosinus</taxon>
    </lineage>
</organism>
<name>A0A1G7VTP9_9FIRM</name>
<dbReference type="Proteomes" id="UP000198656">
    <property type="component" value="Unassembled WGS sequence"/>
</dbReference>
<evidence type="ECO:0000313" key="2">
    <source>
        <dbReference type="Proteomes" id="UP000198656"/>
    </source>
</evidence>
<proteinExistence type="predicted"/>
<protein>
    <submittedName>
        <fullName evidence="1">Uncharacterized protein</fullName>
    </submittedName>
</protein>